<keyword evidence="12" id="KW-1185">Reference proteome</keyword>
<accession>D8UD94</accession>
<keyword evidence="8" id="KW-0482">Metalloprotease</keyword>
<evidence type="ECO:0000256" key="3">
    <source>
        <dbReference type="ARBA" id="ARBA00022670"/>
    </source>
</evidence>
<dbReference type="InParanoid" id="D8UD94"/>
<keyword evidence="5" id="KW-0833">Ubl conjugation pathway</keyword>
<keyword evidence="7" id="KW-0862">Zinc</keyword>
<dbReference type="AlphaFoldDB" id="D8UD94"/>
<dbReference type="GO" id="GO:0005768">
    <property type="term" value="C:endosome"/>
    <property type="evidence" value="ECO:0007669"/>
    <property type="project" value="TreeGrafter"/>
</dbReference>
<dbReference type="InterPro" id="IPR044098">
    <property type="entry name" value="STAMBP/STALP-like_MPN"/>
</dbReference>
<dbReference type="KEGG" id="vcn:VOLCADRAFT_67197"/>
<organism evidence="12">
    <name type="scientific">Volvox carteri f. nagariensis</name>
    <dbReference type="NCBI Taxonomy" id="3068"/>
    <lineage>
        <taxon>Eukaryota</taxon>
        <taxon>Viridiplantae</taxon>
        <taxon>Chlorophyta</taxon>
        <taxon>core chlorophytes</taxon>
        <taxon>Chlorophyceae</taxon>
        <taxon>CS clade</taxon>
        <taxon>Chlamydomonadales</taxon>
        <taxon>Volvocaceae</taxon>
        <taxon>Volvox</taxon>
    </lineage>
</organism>
<evidence type="ECO:0000256" key="6">
    <source>
        <dbReference type="ARBA" id="ARBA00022801"/>
    </source>
</evidence>
<evidence type="ECO:0000313" key="11">
    <source>
        <dbReference type="EMBL" id="EFJ42269.1"/>
    </source>
</evidence>
<evidence type="ECO:0000256" key="4">
    <source>
        <dbReference type="ARBA" id="ARBA00022723"/>
    </source>
</evidence>
<feature type="domain" description="MPN" evidence="10">
    <location>
        <begin position="36"/>
        <end position="168"/>
    </location>
</feature>
<sequence length="212" mass="23076">MPPPPPTDISSTPAPATGPASGGPKELRKRAQLRDVHVSVALMEEFLAYARSNTSRGIESCGILAGRLLAGDSTFAITTLIIPKQEGTTDTVTALNEEEVFEAQFSRELYPLGWIHTHPTQTCFLSSVDVHTQCGYQTMLDEAVAIVMAPSDVSKKCGIFRLSTPGGLGLVQKCPQRGFHVHPPTDTGQELYELCSHVFLNPRTHHEVLDLR</sequence>
<evidence type="ECO:0000313" key="12">
    <source>
        <dbReference type="Proteomes" id="UP000001058"/>
    </source>
</evidence>
<dbReference type="InterPro" id="IPR000555">
    <property type="entry name" value="JAMM/MPN+_dom"/>
</dbReference>
<keyword evidence="3" id="KW-0645">Protease</keyword>
<reference evidence="11 12" key="1">
    <citation type="journal article" date="2010" name="Science">
        <title>Genomic analysis of organismal complexity in the multicellular green alga Volvox carteri.</title>
        <authorList>
            <person name="Prochnik S.E."/>
            <person name="Umen J."/>
            <person name="Nedelcu A.M."/>
            <person name="Hallmann A."/>
            <person name="Miller S.M."/>
            <person name="Nishii I."/>
            <person name="Ferris P."/>
            <person name="Kuo A."/>
            <person name="Mitros T."/>
            <person name="Fritz-Laylin L.K."/>
            <person name="Hellsten U."/>
            <person name="Chapman J."/>
            <person name="Simakov O."/>
            <person name="Rensing S.A."/>
            <person name="Terry A."/>
            <person name="Pangilinan J."/>
            <person name="Kapitonov V."/>
            <person name="Jurka J."/>
            <person name="Salamov A."/>
            <person name="Shapiro H."/>
            <person name="Schmutz J."/>
            <person name="Grimwood J."/>
            <person name="Lindquist E."/>
            <person name="Lucas S."/>
            <person name="Grigoriev I.V."/>
            <person name="Schmitt R."/>
            <person name="Kirk D."/>
            <person name="Rokhsar D.S."/>
        </authorList>
    </citation>
    <scope>NUCLEOTIDE SEQUENCE [LARGE SCALE GENOMIC DNA]</scope>
    <source>
        <strain evidence="12">f. Nagariensis / Eve</strain>
    </source>
</reference>
<dbReference type="GO" id="GO:0006508">
    <property type="term" value="P:proteolysis"/>
    <property type="evidence" value="ECO:0007669"/>
    <property type="project" value="UniProtKB-KW"/>
</dbReference>
<dbReference type="MEROPS" id="M67.A06"/>
<dbReference type="GO" id="GO:0061578">
    <property type="term" value="F:K63-linked deubiquitinase activity"/>
    <property type="evidence" value="ECO:0007669"/>
    <property type="project" value="InterPro"/>
</dbReference>
<dbReference type="GO" id="GO:0046872">
    <property type="term" value="F:metal ion binding"/>
    <property type="evidence" value="ECO:0007669"/>
    <property type="project" value="UniProtKB-KW"/>
</dbReference>
<dbReference type="STRING" id="3068.D8UD94"/>
<dbReference type="InterPro" id="IPR037518">
    <property type="entry name" value="MPN"/>
</dbReference>
<evidence type="ECO:0000256" key="5">
    <source>
        <dbReference type="ARBA" id="ARBA00022786"/>
    </source>
</evidence>
<evidence type="ECO:0000256" key="1">
    <source>
        <dbReference type="ARBA" id="ARBA00001947"/>
    </source>
</evidence>
<dbReference type="eggNOG" id="KOG2880">
    <property type="taxonomic scope" value="Eukaryota"/>
</dbReference>
<dbReference type="PANTHER" id="PTHR12947">
    <property type="entry name" value="AMSH-LIKE PROTEASE"/>
    <property type="match status" value="1"/>
</dbReference>
<evidence type="ECO:0000256" key="8">
    <source>
        <dbReference type="ARBA" id="ARBA00023049"/>
    </source>
</evidence>
<proteinExistence type="inferred from homology"/>
<gene>
    <name evidence="11" type="ORF">VOLCADRAFT_67197</name>
</gene>
<evidence type="ECO:0000256" key="2">
    <source>
        <dbReference type="ARBA" id="ARBA00010981"/>
    </source>
</evidence>
<dbReference type="PANTHER" id="PTHR12947:SF13">
    <property type="entry name" value="FI19924P1"/>
    <property type="match status" value="1"/>
</dbReference>
<dbReference type="EMBL" id="GL378384">
    <property type="protein sequence ID" value="EFJ42269.1"/>
    <property type="molecule type" value="Genomic_DNA"/>
</dbReference>
<evidence type="ECO:0000256" key="9">
    <source>
        <dbReference type="SAM" id="MobiDB-lite"/>
    </source>
</evidence>
<keyword evidence="6" id="KW-0378">Hydrolase</keyword>
<protein>
    <recommendedName>
        <fullName evidence="10">MPN domain-containing protein</fullName>
    </recommendedName>
</protein>
<dbReference type="PROSITE" id="PS50249">
    <property type="entry name" value="MPN"/>
    <property type="match status" value="1"/>
</dbReference>
<dbReference type="Gene3D" id="3.40.140.10">
    <property type="entry name" value="Cytidine Deaminase, domain 2"/>
    <property type="match status" value="1"/>
</dbReference>
<dbReference type="OrthoDB" id="3640at2759"/>
<dbReference type="CDD" id="cd08066">
    <property type="entry name" value="MPN_AMSH_like"/>
    <property type="match status" value="1"/>
</dbReference>
<comment type="cofactor">
    <cofactor evidence="1">
        <name>Zn(2+)</name>
        <dbReference type="ChEBI" id="CHEBI:29105"/>
    </cofactor>
</comment>
<evidence type="ECO:0000259" key="10">
    <source>
        <dbReference type="PROSITE" id="PS50249"/>
    </source>
</evidence>
<dbReference type="GeneID" id="9619958"/>
<dbReference type="SUPFAM" id="SSF102712">
    <property type="entry name" value="JAB1/MPN domain"/>
    <property type="match status" value="1"/>
</dbReference>
<evidence type="ECO:0000256" key="7">
    <source>
        <dbReference type="ARBA" id="ARBA00022833"/>
    </source>
</evidence>
<name>D8UD94_VOLCA</name>
<dbReference type="RefSeq" id="XP_002956667.1">
    <property type="nucleotide sequence ID" value="XM_002956621.1"/>
</dbReference>
<dbReference type="GO" id="GO:0016020">
    <property type="term" value="C:membrane"/>
    <property type="evidence" value="ECO:0007669"/>
    <property type="project" value="TreeGrafter"/>
</dbReference>
<keyword evidence="4" id="KW-0479">Metal-binding</keyword>
<dbReference type="FunCoup" id="D8UD94">
    <property type="interactions" value="66"/>
</dbReference>
<dbReference type="SMART" id="SM00232">
    <property type="entry name" value="JAB_MPN"/>
    <property type="match status" value="1"/>
</dbReference>
<dbReference type="GO" id="GO:0070536">
    <property type="term" value="P:protein K63-linked deubiquitination"/>
    <property type="evidence" value="ECO:0007669"/>
    <property type="project" value="InterPro"/>
</dbReference>
<dbReference type="GO" id="GO:0140492">
    <property type="term" value="F:metal-dependent deubiquitinase activity"/>
    <property type="evidence" value="ECO:0007669"/>
    <property type="project" value="InterPro"/>
</dbReference>
<comment type="similarity">
    <text evidence="2">Belongs to the peptidase M67C family.</text>
</comment>
<dbReference type="Proteomes" id="UP000001058">
    <property type="component" value="Unassembled WGS sequence"/>
</dbReference>
<feature type="region of interest" description="Disordered" evidence="9">
    <location>
        <begin position="1"/>
        <end position="26"/>
    </location>
</feature>
<feature type="compositionally biased region" description="Low complexity" evidence="9">
    <location>
        <begin position="8"/>
        <end position="24"/>
    </location>
</feature>
<dbReference type="Pfam" id="PF01398">
    <property type="entry name" value="JAB"/>
    <property type="match status" value="1"/>
</dbReference>